<feature type="region of interest" description="Disordered" evidence="1">
    <location>
        <begin position="1"/>
        <end position="55"/>
    </location>
</feature>
<reference evidence="2" key="1">
    <citation type="submission" date="2020-11" db="EMBL/GenBank/DDBJ databases">
        <title>Sequencing the genomes of 1000 actinobacteria strains.</title>
        <authorList>
            <person name="Klenk H.-P."/>
        </authorList>
    </citation>
    <scope>NUCLEOTIDE SEQUENCE</scope>
    <source>
        <strain evidence="2">DSM 45632</strain>
    </source>
</reference>
<feature type="compositionally biased region" description="Polar residues" evidence="1">
    <location>
        <begin position="46"/>
        <end position="55"/>
    </location>
</feature>
<evidence type="ECO:0000256" key="1">
    <source>
        <dbReference type="SAM" id="MobiDB-lite"/>
    </source>
</evidence>
<feature type="compositionally biased region" description="Polar residues" evidence="1">
    <location>
        <begin position="1"/>
        <end position="19"/>
    </location>
</feature>
<sequence>MTRAQSGTRYRSWSRSTLTGGIPLTPRGAGFDPLPLPAPHRPEQSWPGSSKTAEKTQFSAFRDNFTSRQYTSMTRAQSGTRYRSWSRSTLTGGIPLTPRGAGFDPLPLPAPHRPEQSWPGSSKTAEKTQFSAFRGNFTSRQYTSMTRAQAGTRYRSWSRSTLTGGIPLTPRGAGFDPPLPAPHRPEQSWPGSSKTAEKTQFSAFRGNFTSRQYTSMTRAQAGTRSTFTEGLYRRVQC</sequence>
<dbReference type="AlphaFoldDB" id="A0A931DZC2"/>
<name>A0A931DZC2_9CORY</name>
<feature type="region of interest" description="Disordered" evidence="1">
    <location>
        <begin position="176"/>
        <end position="197"/>
    </location>
</feature>
<organism evidence="2 3">
    <name type="scientific">Corynebacterium aquatimens</name>
    <dbReference type="NCBI Taxonomy" id="1190508"/>
    <lineage>
        <taxon>Bacteria</taxon>
        <taxon>Bacillati</taxon>
        <taxon>Actinomycetota</taxon>
        <taxon>Actinomycetes</taxon>
        <taxon>Mycobacteriales</taxon>
        <taxon>Corynebacteriaceae</taxon>
        <taxon>Corynebacterium</taxon>
    </lineage>
</organism>
<evidence type="ECO:0000313" key="3">
    <source>
        <dbReference type="Proteomes" id="UP000658613"/>
    </source>
</evidence>
<evidence type="ECO:0000313" key="2">
    <source>
        <dbReference type="EMBL" id="MBG6121463.1"/>
    </source>
</evidence>
<proteinExistence type="predicted"/>
<dbReference type="Proteomes" id="UP000658613">
    <property type="component" value="Unassembled WGS sequence"/>
</dbReference>
<keyword evidence="3" id="KW-1185">Reference proteome</keyword>
<comment type="caution">
    <text evidence="2">The sequence shown here is derived from an EMBL/GenBank/DDBJ whole genome shotgun (WGS) entry which is preliminary data.</text>
</comment>
<dbReference type="EMBL" id="JADOUE010000001">
    <property type="protein sequence ID" value="MBG6121463.1"/>
    <property type="molecule type" value="Genomic_DNA"/>
</dbReference>
<gene>
    <name evidence="2" type="ORF">IW254_000432</name>
</gene>
<protein>
    <submittedName>
        <fullName evidence="2">CRISPR/Cas system-associated endoribonuclease Cas2</fullName>
    </submittedName>
</protein>
<accession>A0A931DZC2</accession>